<dbReference type="CDD" id="cd02517">
    <property type="entry name" value="CMP-KDO-Synthetase"/>
    <property type="match status" value="1"/>
</dbReference>
<dbReference type="EMBL" id="FTNU01000006">
    <property type="protein sequence ID" value="SIR89993.1"/>
    <property type="molecule type" value="Genomic_DNA"/>
</dbReference>
<evidence type="ECO:0000256" key="1">
    <source>
        <dbReference type="ARBA" id="ARBA00004370"/>
    </source>
</evidence>
<organism evidence="6 7">
    <name type="scientific">Moraxella cuniculi DSM 21768</name>
    <dbReference type="NCBI Taxonomy" id="1122245"/>
    <lineage>
        <taxon>Bacteria</taxon>
        <taxon>Pseudomonadati</taxon>
        <taxon>Pseudomonadota</taxon>
        <taxon>Gammaproteobacteria</taxon>
        <taxon>Moraxellales</taxon>
        <taxon>Moraxellaceae</taxon>
        <taxon>Moraxella</taxon>
    </lineage>
</organism>
<comment type="pathway">
    <text evidence="5">Nucleotide-sugar biosynthesis; CMP-3-deoxy-D-manno-octulosonate biosynthesis; CMP-3-deoxy-D-manno-octulosonate from 3-deoxy-D-manno-octulosonate and CTP: step 1/1.</text>
</comment>
<protein>
    <recommendedName>
        <fullName evidence="5">3-deoxy-manno-octulosonate cytidylyltransferase</fullName>
        <ecNumber evidence="5">2.7.7.38</ecNumber>
    </recommendedName>
    <alternativeName>
        <fullName evidence="5">CMP-2-keto-3-deoxyoctulosonic acid synthase</fullName>
        <shortName evidence="5">CKS</shortName>
        <shortName evidence="5">CMP-KDO synthase</shortName>
    </alternativeName>
</protein>
<dbReference type="GO" id="GO:0008690">
    <property type="term" value="F:3-deoxy-manno-octulosonate cytidylyltransferase activity"/>
    <property type="evidence" value="ECO:0007669"/>
    <property type="project" value="UniProtKB-UniRule"/>
</dbReference>
<dbReference type="GO" id="GO:0009103">
    <property type="term" value="P:lipopolysaccharide biosynthetic process"/>
    <property type="evidence" value="ECO:0007669"/>
    <property type="project" value="UniProtKB-UniRule"/>
</dbReference>
<reference evidence="7" key="1">
    <citation type="submission" date="2017-01" db="EMBL/GenBank/DDBJ databases">
        <authorList>
            <person name="Varghese N."/>
            <person name="Submissions S."/>
        </authorList>
    </citation>
    <scope>NUCLEOTIDE SEQUENCE [LARGE SCALE GENOMIC DNA]</scope>
    <source>
        <strain evidence="7">DSM 21768</strain>
    </source>
</reference>
<dbReference type="InterPro" id="IPR029044">
    <property type="entry name" value="Nucleotide-diphossugar_trans"/>
</dbReference>
<keyword evidence="4 5" id="KW-0448">Lipopolysaccharide biosynthesis</keyword>
<dbReference type="InterPro" id="IPR003329">
    <property type="entry name" value="Cytidylyl_trans"/>
</dbReference>
<dbReference type="InterPro" id="IPR004528">
    <property type="entry name" value="KdsB"/>
</dbReference>
<gene>
    <name evidence="5" type="primary">kdsB</name>
    <name evidence="6" type="ORF">SAMN02745664_10684</name>
</gene>
<keyword evidence="7" id="KW-1185">Reference proteome</keyword>
<comment type="function">
    <text evidence="5">Activates KDO (a required 8-carbon sugar) for incorporation into bacterial lipopolysaccharide in Gram-negative bacteria.</text>
</comment>
<comment type="subcellular location">
    <subcellularLocation>
        <location evidence="5">Cytoplasm</location>
    </subcellularLocation>
    <subcellularLocation>
        <location evidence="1">Membrane</location>
    </subcellularLocation>
</comment>
<comment type="similarity">
    <text evidence="5">Belongs to the KdsB family.</text>
</comment>
<name>A0A1N7EPG3_9GAMM</name>
<evidence type="ECO:0000313" key="7">
    <source>
        <dbReference type="Proteomes" id="UP000187495"/>
    </source>
</evidence>
<accession>A0A1N7EPG3</accession>
<dbReference type="Pfam" id="PF02348">
    <property type="entry name" value="CTP_transf_3"/>
    <property type="match status" value="1"/>
</dbReference>
<proteinExistence type="inferred from homology"/>
<dbReference type="PANTHER" id="PTHR42866">
    <property type="entry name" value="3-DEOXY-MANNO-OCTULOSONATE CYTIDYLYLTRANSFERASE"/>
    <property type="match status" value="1"/>
</dbReference>
<comment type="catalytic activity">
    <reaction evidence="5">
        <text>3-deoxy-alpha-D-manno-oct-2-ulosonate + CTP = CMP-3-deoxy-beta-D-manno-octulosonate + diphosphate</text>
        <dbReference type="Rhea" id="RHEA:23448"/>
        <dbReference type="ChEBI" id="CHEBI:33019"/>
        <dbReference type="ChEBI" id="CHEBI:37563"/>
        <dbReference type="ChEBI" id="CHEBI:85986"/>
        <dbReference type="ChEBI" id="CHEBI:85987"/>
        <dbReference type="EC" id="2.7.7.38"/>
    </reaction>
</comment>
<sequence>MQKIHLVIPARYQSTRLPAKPLLPIHGKPMILWTAEKARRVSFADTICVATDDERIYQTCQEAGIDVLMTDTTHPSGTDRLAQVVTQLGFADDDIVVNVQGDEPLIPVLLIEQVVQLLLAKPECAMATLCEPIIDKTQFLQTSVVKVVLDNANRALYFSRSPIPHWRDGTDDFPWQALRHLGLYAYRVRTLKAFTKWQQGVLEKLESLEQLRVLEHGEQIACEIAKVQLPAGVDTAEDLQRLNAMPLTQLLAY</sequence>
<keyword evidence="3 5" id="KW-0548">Nucleotidyltransferase</keyword>
<dbReference type="HAMAP" id="MF_00057">
    <property type="entry name" value="KdsB"/>
    <property type="match status" value="1"/>
</dbReference>
<dbReference type="SUPFAM" id="SSF53448">
    <property type="entry name" value="Nucleotide-diphospho-sugar transferases"/>
    <property type="match status" value="1"/>
</dbReference>
<evidence type="ECO:0000256" key="5">
    <source>
        <dbReference type="HAMAP-Rule" id="MF_00057"/>
    </source>
</evidence>
<dbReference type="NCBIfam" id="TIGR00466">
    <property type="entry name" value="kdsB"/>
    <property type="match status" value="1"/>
</dbReference>
<dbReference type="Gene3D" id="3.90.550.10">
    <property type="entry name" value="Spore Coat Polysaccharide Biosynthesis Protein SpsA, Chain A"/>
    <property type="match status" value="1"/>
</dbReference>
<evidence type="ECO:0000256" key="4">
    <source>
        <dbReference type="ARBA" id="ARBA00022985"/>
    </source>
</evidence>
<dbReference type="GO" id="GO:0033468">
    <property type="term" value="P:CMP-keto-3-deoxy-D-manno-octulosonic acid biosynthetic process"/>
    <property type="evidence" value="ECO:0007669"/>
    <property type="project" value="UniProtKB-UniRule"/>
</dbReference>
<dbReference type="STRING" id="34061.B0189_02180"/>
<evidence type="ECO:0000313" key="6">
    <source>
        <dbReference type="EMBL" id="SIR89993.1"/>
    </source>
</evidence>
<dbReference type="Proteomes" id="UP000187495">
    <property type="component" value="Unassembled WGS sequence"/>
</dbReference>
<dbReference type="GO" id="GO:0016020">
    <property type="term" value="C:membrane"/>
    <property type="evidence" value="ECO:0007669"/>
    <property type="project" value="UniProtKB-SubCell"/>
</dbReference>
<dbReference type="NCBIfam" id="NF009905">
    <property type="entry name" value="PRK13368.1"/>
    <property type="match status" value="1"/>
</dbReference>
<dbReference type="RefSeq" id="WP_076555168.1">
    <property type="nucleotide sequence ID" value="NZ_FTNU01000006.1"/>
</dbReference>
<keyword evidence="5" id="KW-0963">Cytoplasm</keyword>
<dbReference type="GO" id="GO:0005829">
    <property type="term" value="C:cytosol"/>
    <property type="evidence" value="ECO:0007669"/>
    <property type="project" value="TreeGrafter"/>
</dbReference>
<dbReference type="AlphaFoldDB" id="A0A1N7EPG3"/>
<dbReference type="EC" id="2.7.7.38" evidence="5"/>
<dbReference type="UniPathway" id="UPA00358">
    <property type="reaction ID" value="UER00476"/>
</dbReference>
<keyword evidence="2 5" id="KW-0808">Transferase</keyword>
<dbReference type="FunFam" id="3.90.550.10:FF:000011">
    <property type="entry name" value="3-deoxy-manno-octulosonate cytidylyltransferase"/>
    <property type="match status" value="1"/>
</dbReference>
<dbReference type="NCBIfam" id="NF003952">
    <property type="entry name" value="PRK05450.1-5"/>
    <property type="match status" value="1"/>
</dbReference>
<dbReference type="NCBIfam" id="NF003950">
    <property type="entry name" value="PRK05450.1-3"/>
    <property type="match status" value="1"/>
</dbReference>
<evidence type="ECO:0000256" key="3">
    <source>
        <dbReference type="ARBA" id="ARBA00022695"/>
    </source>
</evidence>
<evidence type="ECO:0000256" key="2">
    <source>
        <dbReference type="ARBA" id="ARBA00022679"/>
    </source>
</evidence>
<dbReference type="PANTHER" id="PTHR42866:SF2">
    <property type="entry name" value="3-DEOXY-MANNO-OCTULOSONATE CYTIDYLYLTRANSFERASE, MITOCHONDRIAL"/>
    <property type="match status" value="1"/>
</dbReference>